<dbReference type="eggNOG" id="COG4126">
    <property type="taxonomic scope" value="Bacteria"/>
</dbReference>
<keyword evidence="3" id="KW-1185">Reference proteome</keyword>
<evidence type="ECO:0000313" key="2">
    <source>
        <dbReference type="EMBL" id="BAM92725.1"/>
    </source>
</evidence>
<dbReference type="PANTHER" id="PTHR28047:SF5">
    <property type="entry name" value="PROTEIN DCG1"/>
    <property type="match status" value="1"/>
</dbReference>
<evidence type="ECO:0000256" key="1">
    <source>
        <dbReference type="ARBA" id="ARBA00038414"/>
    </source>
</evidence>
<accession>M5A1K6</accession>
<dbReference type="InterPro" id="IPR053714">
    <property type="entry name" value="Iso_Racemase_Enz_sf"/>
</dbReference>
<protein>
    <submittedName>
        <fullName evidence="2">Hydantoin racemase</fullName>
    </submittedName>
</protein>
<organism evidence="2 3">
    <name type="scientific">Bradyrhizobium oligotrophicum S58</name>
    <dbReference type="NCBI Taxonomy" id="1245469"/>
    <lineage>
        <taxon>Bacteria</taxon>
        <taxon>Pseudomonadati</taxon>
        <taxon>Pseudomonadota</taxon>
        <taxon>Alphaproteobacteria</taxon>
        <taxon>Hyphomicrobiales</taxon>
        <taxon>Nitrobacteraceae</taxon>
        <taxon>Bradyrhizobium</taxon>
    </lineage>
</organism>
<dbReference type="PATRIC" id="fig|1245469.3.peg.6908"/>
<dbReference type="Proteomes" id="UP000011841">
    <property type="component" value="Chromosome"/>
</dbReference>
<dbReference type="GO" id="GO:0047661">
    <property type="term" value="F:amino-acid racemase activity"/>
    <property type="evidence" value="ECO:0007669"/>
    <property type="project" value="InterPro"/>
</dbReference>
<sequence length="271" mass="28556">MAVGHGQGGNPSGKLAHPSRGAMNILLLNPNIRTDITELMLQVGREAAAPGTTLIPCTAPRGVPYIATRAEAQIGGAVALEMLAERNGTFDAAIIAAFGDPGLFAARELFDVPVIGLAEAAMLTACMAGRRFAIVTFAQALGPWYEECVRMHGLMDRCAGIRMLDGSFKQISDVQHEKEELLVGLALRAVEENEADVLIFAGAPLSGLAARVAHRIPVPVVDQVIAAVKQAEALLALKMRKATAGTFRRPAAKPTVGLAEALAARLEHRDA</sequence>
<dbReference type="InterPro" id="IPR015942">
    <property type="entry name" value="Asp/Glu/hydantoin_racemase"/>
</dbReference>
<proteinExistence type="inferred from homology"/>
<comment type="similarity">
    <text evidence="1">Belongs to the HyuE racemase family.</text>
</comment>
<dbReference type="KEGG" id="aol:S58_67580"/>
<reference evidence="2 3" key="1">
    <citation type="journal article" date="2013" name="Appl. Environ. Microbiol.">
        <title>Genome analysis suggests that the soil oligotrophic bacterium Agromonas oligotrophica (Bradyrhizobium oligotrophicum) is a nitrogen-fixing symbiont of Aeschynomene indica.</title>
        <authorList>
            <person name="Okubo T."/>
            <person name="Fukushima S."/>
            <person name="Itakura M."/>
            <person name="Oshima K."/>
            <person name="Longtonglang A."/>
            <person name="Teaumroong N."/>
            <person name="Mitsui H."/>
            <person name="Hattori M."/>
            <person name="Hattori R."/>
            <person name="Hattori T."/>
            <person name="Minamisawa K."/>
        </authorList>
    </citation>
    <scope>NUCLEOTIDE SEQUENCE [LARGE SCALE GENOMIC DNA]</scope>
    <source>
        <strain evidence="2 3">S58</strain>
    </source>
</reference>
<dbReference type="AlphaFoldDB" id="M5A1K6"/>
<name>M5A1K6_9BRAD</name>
<dbReference type="Pfam" id="PF01177">
    <property type="entry name" value="Asp_Glu_race"/>
    <property type="match status" value="1"/>
</dbReference>
<gene>
    <name evidence="2" type="ORF">S58_67580</name>
</gene>
<dbReference type="HOGENOM" id="CLU_053002_0_0_5"/>
<dbReference type="STRING" id="1245469.S58_67580"/>
<dbReference type="PANTHER" id="PTHR28047">
    <property type="entry name" value="PROTEIN DCG1"/>
    <property type="match status" value="1"/>
</dbReference>
<dbReference type="EMBL" id="AP012603">
    <property type="protein sequence ID" value="BAM92725.1"/>
    <property type="molecule type" value="Genomic_DNA"/>
</dbReference>
<dbReference type="Gene3D" id="3.40.50.12500">
    <property type="match status" value="1"/>
</dbReference>
<dbReference type="InterPro" id="IPR052186">
    <property type="entry name" value="Hydantoin_racemase-like"/>
</dbReference>
<evidence type="ECO:0000313" key="3">
    <source>
        <dbReference type="Proteomes" id="UP000011841"/>
    </source>
</evidence>